<evidence type="ECO:0000313" key="13">
    <source>
        <dbReference type="Proteomes" id="UP000559027"/>
    </source>
</evidence>
<dbReference type="FunFam" id="1.20.1530.20:FF:000009">
    <property type="entry name" value="Arsenite transporter, ACR3 family"/>
    <property type="match status" value="1"/>
</dbReference>
<keyword evidence="6" id="KW-0059">Arsenical resistance</keyword>
<protein>
    <recommendedName>
        <fullName evidence="14">Arsenite transporter</fullName>
    </recommendedName>
</protein>
<keyword evidence="4 9" id="KW-1003">Cell membrane</keyword>
<evidence type="ECO:0000256" key="4">
    <source>
        <dbReference type="ARBA" id="ARBA00022475"/>
    </source>
</evidence>
<dbReference type="Pfam" id="PF01758">
    <property type="entry name" value="SBF"/>
    <property type="match status" value="1"/>
</dbReference>
<dbReference type="InterPro" id="IPR004706">
    <property type="entry name" value="Arsenical-R_Acr3"/>
</dbReference>
<dbReference type="PANTHER" id="PTHR43057:SF1">
    <property type="entry name" value="ARSENICAL-RESISTANCE PROTEIN 3"/>
    <property type="match status" value="1"/>
</dbReference>
<dbReference type="OrthoDB" id="187348at2759"/>
<evidence type="ECO:0000256" key="1">
    <source>
        <dbReference type="ARBA" id="ARBA00004651"/>
    </source>
</evidence>
<keyword evidence="8 9" id="KW-0472">Membrane</keyword>
<name>A0A8H5D122_9AGAR</name>
<evidence type="ECO:0000256" key="3">
    <source>
        <dbReference type="ARBA" id="ARBA00022448"/>
    </source>
</evidence>
<evidence type="ECO:0000256" key="6">
    <source>
        <dbReference type="ARBA" id="ARBA00022849"/>
    </source>
</evidence>
<keyword evidence="7 9" id="KW-1133">Transmembrane helix</keyword>
<evidence type="ECO:0000256" key="11">
    <source>
        <dbReference type="SAM" id="Phobius"/>
    </source>
</evidence>
<evidence type="ECO:0000256" key="8">
    <source>
        <dbReference type="ARBA" id="ARBA00023136"/>
    </source>
</evidence>
<dbReference type="NCBIfam" id="TIGR00832">
    <property type="entry name" value="acr3"/>
    <property type="match status" value="1"/>
</dbReference>
<dbReference type="PANTHER" id="PTHR43057">
    <property type="entry name" value="ARSENITE EFFLUX TRANSPORTER"/>
    <property type="match status" value="1"/>
</dbReference>
<keyword evidence="3 9" id="KW-0813">Transport</keyword>
<dbReference type="GO" id="GO:0015297">
    <property type="term" value="F:antiporter activity"/>
    <property type="evidence" value="ECO:0007669"/>
    <property type="project" value="UniProtKB-UniRule"/>
</dbReference>
<dbReference type="PIRSF" id="PIRSF005508">
    <property type="entry name" value="Acr3"/>
    <property type="match status" value="1"/>
</dbReference>
<feature type="transmembrane region" description="Helical" evidence="11">
    <location>
        <begin position="278"/>
        <end position="303"/>
    </location>
</feature>
<dbReference type="EMBL" id="JAACJO010000012">
    <property type="protein sequence ID" value="KAF5351621.1"/>
    <property type="molecule type" value="Genomic_DNA"/>
</dbReference>
<evidence type="ECO:0008006" key="14">
    <source>
        <dbReference type="Google" id="ProtNLM"/>
    </source>
</evidence>
<keyword evidence="5 9" id="KW-0812">Transmembrane</keyword>
<dbReference type="GO" id="GO:0015104">
    <property type="term" value="F:antimonite transmembrane transporter activity"/>
    <property type="evidence" value="ECO:0007669"/>
    <property type="project" value="TreeGrafter"/>
</dbReference>
<dbReference type="AlphaFoldDB" id="A0A8H5D122"/>
<dbReference type="InterPro" id="IPR038770">
    <property type="entry name" value="Na+/solute_symporter_sf"/>
</dbReference>
<comment type="similarity">
    <text evidence="2 9">Belongs to the arsenical resistance-3 (ACR3) (TC 2.A.59) family.</text>
</comment>
<evidence type="ECO:0000256" key="7">
    <source>
        <dbReference type="ARBA" id="ARBA00022989"/>
    </source>
</evidence>
<feature type="region of interest" description="Disordered" evidence="10">
    <location>
        <begin position="1"/>
        <end position="23"/>
    </location>
</feature>
<evidence type="ECO:0000256" key="5">
    <source>
        <dbReference type="ARBA" id="ARBA00022692"/>
    </source>
</evidence>
<dbReference type="GO" id="GO:0005886">
    <property type="term" value="C:plasma membrane"/>
    <property type="evidence" value="ECO:0007669"/>
    <property type="project" value="UniProtKB-SubCell"/>
</dbReference>
<feature type="transmembrane region" description="Helical" evidence="11">
    <location>
        <begin position="323"/>
        <end position="344"/>
    </location>
</feature>
<feature type="transmembrane region" description="Helical" evidence="11">
    <location>
        <begin position="38"/>
        <end position="60"/>
    </location>
</feature>
<dbReference type="Gene3D" id="1.20.1530.20">
    <property type="match status" value="1"/>
</dbReference>
<feature type="transmembrane region" description="Helical" evidence="11">
    <location>
        <begin position="105"/>
        <end position="129"/>
    </location>
</feature>
<evidence type="ECO:0000313" key="12">
    <source>
        <dbReference type="EMBL" id="KAF5351621.1"/>
    </source>
</evidence>
<dbReference type="GO" id="GO:0046685">
    <property type="term" value="P:response to arsenic-containing substance"/>
    <property type="evidence" value="ECO:0007669"/>
    <property type="project" value="UniProtKB-KW"/>
</dbReference>
<evidence type="ECO:0000256" key="10">
    <source>
        <dbReference type="SAM" id="MobiDB-lite"/>
    </source>
</evidence>
<feature type="transmembrane region" description="Helical" evidence="11">
    <location>
        <begin position="350"/>
        <end position="372"/>
    </location>
</feature>
<gene>
    <name evidence="12" type="ORF">D9756_007440</name>
</gene>
<feature type="transmembrane region" description="Helical" evidence="11">
    <location>
        <begin position="167"/>
        <end position="189"/>
    </location>
</feature>
<comment type="caution">
    <text evidence="12">The sequence shown here is derived from an EMBL/GenBank/DDBJ whole genome shotgun (WGS) entry which is preliminary data.</text>
</comment>
<dbReference type="GO" id="GO:0015105">
    <property type="term" value="F:arsenite transmembrane transporter activity"/>
    <property type="evidence" value="ECO:0007669"/>
    <property type="project" value="TreeGrafter"/>
</dbReference>
<feature type="transmembrane region" description="Helical" evidence="11">
    <location>
        <begin position="244"/>
        <end position="266"/>
    </location>
</feature>
<feature type="compositionally biased region" description="Basic and acidic residues" evidence="10">
    <location>
        <begin position="8"/>
        <end position="20"/>
    </location>
</feature>
<dbReference type="Proteomes" id="UP000559027">
    <property type="component" value="Unassembled WGS sequence"/>
</dbReference>
<accession>A0A8H5D122</accession>
<evidence type="ECO:0000256" key="9">
    <source>
        <dbReference type="PIRNR" id="PIRNR005508"/>
    </source>
</evidence>
<organism evidence="12 13">
    <name type="scientific">Leucocoprinus leucothites</name>
    <dbReference type="NCBI Taxonomy" id="201217"/>
    <lineage>
        <taxon>Eukaryota</taxon>
        <taxon>Fungi</taxon>
        <taxon>Dikarya</taxon>
        <taxon>Basidiomycota</taxon>
        <taxon>Agaricomycotina</taxon>
        <taxon>Agaricomycetes</taxon>
        <taxon>Agaricomycetidae</taxon>
        <taxon>Agaricales</taxon>
        <taxon>Agaricineae</taxon>
        <taxon>Agaricaceae</taxon>
        <taxon>Leucocoprinus</taxon>
    </lineage>
</organism>
<keyword evidence="13" id="KW-1185">Reference proteome</keyword>
<feature type="transmembrane region" description="Helical" evidence="11">
    <location>
        <begin position="209"/>
        <end position="232"/>
    </location>
</feature>
<dbReference type="InterPro" id="IPR002657">
    <property type="entry name" value="BilAc:Na_symport/Acr3"/>
</dbReference>
<sequence>MPSNDTTPRNDDPSTKESPIHRQPNSGIWRKLSVLDRLLSPLILLAMILGVILSEFAPRFRERLNTVHFDSVSVPIAIGLVVMMWPVLTKVQYEKLPGLFSSRKIWIHIGISLVLNWLIGPFLMLGLAWATLPDLPTYRTGVIMVGIARCIAMVMIWNSIAQGDAEYCAILVVLNAILQIILYSPYALLFINVIGGHDAQNIHVSYRDVAISVLIYLGIPLVAGLVTRYTVWLCAGKQFLEKKFLPFFSPIALLGLLYTIIVLFAYQGHQILHNLGPVFRVFVPLILYFVIMWTSALMFMYYLSRQEGRQSQIFCYDVAVSQAFTAASNNFELAIAVAIAVYGVDSQQALAATIGPLVEVPVLLALTWVALLSKHKLGWQRLDDSVERKQDV</sequence>
<feature type="transmembrane region" description="Helical" evidence="11">
    <location>
        <begin position="141"/>
        <end position="160"/>
    </location>
</feature>
<comment type="subcellular location">
    <subcellularLocation>
        <location evidence="1 9">Cell membrane</location>
        <topology evidence="1 9">Multi-pass membrane protein</topology>
    </subcellularLocation>
</comment>
<feature type="transmembrane region" description="Helical" evidence="11">
    <location>
        <begin position="72"/>
        <end position="93"/>
    </location>
</feature>
<evidence type="ECO:0000256" key="2">
    <source>
        <dbReference type="ARBA" id="ARBA00010110"/>
    </source>
</evidence>
<proteinExistence type="inferred from homology"/>
<reference evidence="12 13" key="1">
    <citation type="journal article" date="2020" name="ISME J.">
        <title>Uncovering the hidden diversity of litter-decomposition mechanisms in mushroom-forming fungi.</title>
        <authorList>
            <person name="Floudas D."/>
            <person name="Bentzer J."/>
            <person name="Ahren D."/>
            <person name="Johansson T."/>
            <person name="Persson P."/>
            <person name="Tunlid A."/>
        </authorList>
    </citation>
    <scope>NUCLEOTIDE SEQUENCE [LARGE SCALE GENOMIC DNA]</scope>
    <source>
        <strain evidence="12 13">CBS 146.42</strain>
    </source>
</reference>